<evidence type="ECO:0000256" key="3">
    <source>
        <dbReference type="ARBA" id="ARBA00022692"/>
    </source>
</evidence>
<keyword evidence="3" id="KW-0812">Transmembrane</keyword>
<reference evidence="8" key="1">
    <citation type="submission" date="2020-11" db="EMBL/GenBank/DDBJ databases">
        <authorList>
            <person name="Tran Van P."/>
        </authorList>
    </citation>
    <scope>NUCLEOTIDE SEQUENCE</scope>
</reference>
<keyword evidence="5" id="KW-0472">Membrane</keyword>
<evidence type="ECO:0000256" key="7">
    <source>
        <dbReference type="ARBA" id="ARBA00024348"/>
    </source>
</evidence>
<evidence type="ECO:0000256" key="1">
    <source>
        <dbReference type="ARBA" id="ARBA00004651"/>
    </source>
</evidence>
<dbReference type="SUPFAM" id="SSF103473">
    <property type="entry name" value="MFS general substrate transporter"/>
    <property type="match status" value="2"/>
</dbReference>
<sequence>MTSKAPKLGDRFWPQFVPSFIATLLNLVGGLGIGYTSPSISSITNELRLSEQQETFVGSMLILGAGAGSVFGGPIVKHLGRKGTIVLIIGPSLMLGFLAVCLSHSISLLLTGRFITGLGLGLGTVAVPLYCSECSTPTYRGRLGGLVPVMITSGIALAYSIGSFVEWRTLAWFCFALAPVSILAMIWQPESPTFLITQGKITVAHQSLRKLRGPEESEYELECEIKALELEIQEESSQTVTMSDLLSPSFVKPFLITAMTMVFQQLAAINVILLFVVDIFKSAGTNISEDLQTILLGWVLAMAHGLGTALSDRAGRRLLLLLSGSGIIVGLGSMGSYYYLKDHTEQNMDNLGWLPLVSLMVYIVPYSVGYGAIPWVLMGELFAPKYRAVASGICSGISWIMAFATTSTFKPLESGIGEAGTFWLYSSINIVGILLIFSMVPETKGKSLQEIEAYFKPTKAEEMEVVEMEEKFWPQFIPSFIATLLSLVGGLALGYSSPAISSIDAELNLTDEEETFVGTLVILGAGMGSVIGGPIVRYVGRKGAILYTIGPSLMLGFLAICLAHNVALLMSGRFVTGLGLGLGTVAVPLYCSEISTPKYRGTLGAMAPLMITAGIAVAYSIGAVLEWRNLSWTCLALTPISIIGMFWQPESPTFLVTQGKILEAQKSLRKLRGPDETDFEIQSEIRVLEMEIEANRVQPVTMSDLKSPGFLKPFFMTLLTMVFQQISGIYVILLYVVDIFESAGSSLSESIQTIIVGWVLTAAIVLGTALADKAGRRPLFLASGVGMALGMGAMGTYYYLKDETDYDSDALGMLPLVSLLVFVTFYSIGFGPMPWVVMGEVFAPRFRAVASGVCSALDWLTSFTVASTFNTLKSATGMAAAFWIYSAINVIGVILVYFLLAETKGKTLQEIEAYFKTTTKEQMEIVE</sequence>
<dbReference type="PANTHER" id="PTHR48021">
    <property type="match status" value="1"/>
</dbReference>
<dbReference type="PANTHER" id="PTHR48021:SF1">
    <property type="entry name" value="GH07001P-RELATED"/>
    <property type="match status" value="1"/>
</dbReference>
<dbReference type="EMBL" id="OB660422">
    <property type="protein sequence ID" value="CAD7224700.1"/>
    <property type="molecule type" value="Genomic_DNA"/>
</dbReference>
<accession>A0A7R8ZHN4</accession>
<dbReference type="AlphaFoldDB" id="A0A7R8ZHN4"/>
<gene>
    <name evidence="8" type="ORF">CTOB1V02_LOCUS2653</name>
</gene>
<evidence type="ECO:0000256" key="6">
    <source>
        <dbReference type="ARBA" id="ARBA00023180"/>
    </source>
</evidence>
<evidence type="ECO:0000256" key="2">
    <source>
        <dbReference type="ARBA" id="ARBA00022475"/>
    </source>
</evidence>
<evidence type="ECO:0000256" key="5">
    <source>
        <dbReference type="ARBA" id="ARBA00023136"/>
    </source>
</evidence>
<dbReference type="InterPro" id="IPR020846">
    <property type="entry name" value="MFS_dom"/>
</dbReference>
<dbReference type="Gene3D" id="1.20.1250.20">
    <property type="entry name" value="MFS general substrate transporter like domains"/>
    <property type="match status" value="2"/>
</dbReference>
<dbReference type="InterPro" id="IPR005829">
    <property type="entry name" value="Sugar_transporter_CS"/>
</dbReference>
<dbReference type="GO" id="GO:0051119">
    <property type="term" value="F:sugar transmembrane transporter activity"/>
    <property type="evidence" value="ECO:0007669"/>
    <property type="project" value="InterPro"/>
</dbReference>
<dbReference type="CDD" id="cd17358">
    <property type="entry name" value="MFS_GLUT6_8_Class3_like"/>
    <property type="match status" value="1"/>
</dbReference>
<comment type="similarity">
    <text evidence="7">Belongs to the major facilitator superfamily. Sugar transporter (TC 2.A.1.1) family. Trehalose transporter subfamily.</text>
</comment>
<dbReference type="InterPro" id="IPR005828">
    <property type="entry name" value="MFS_sugar_transport-like"/>
</dbReference>
<dbReference type="NCBIfam" id="TIGR00879">
    <property type="entry name" value="SP"/>
    <property type="match status" value="1"/>
</dbReference>
<dbReference type="Pfam" id="PF00083">
    <property type="entry name" value="Sugar_tr"/>
    <property type="match status" value="2"/>
</dbReference>
<keyword evidence="2" id="KW-1003">Cell membrane</keyword>
<dbReference type="PROSITE" id="PS50850">
    <property type="entry name" value="MFS"/>
    <property type="match status" value="2"/>
</dbReference>
<evidence type="ECO:0000256" key="4">
    <source>
        <dbReference type="ARBA" id="ARBA00022989"/>
    </source>
</evidence>
<name>A0A7R8ZHN4_9CRUS</name>
<dbReference type="InterPro" id="IPR044775">
    <property type="entry name" value="MFS_ERD6/Tret1-like"/>
</dbReference>
<proteinExistence type="inferred from homology"/>
<dbReference type="GO" id="GO:0005886">
    <property type="term" value="C:plasma membrane"/>
    <property type="evidence" value="ECO:0007669"/>
    <property type="project" value="UniProtKB-SubCell"/>
</dbReference>
<dbReference type="OrthoDB" id="6612291at2759"/>
<dbReference type="FunFam" id="1.20.1250.20:FF:000055">
    <property type="entry name" value="Facilitated trehalose transporter Tret1-2 homolog"/>
    <property type="match status" value="2"/>
</dbReference>
<organism evidence="8">
    <name type="scientific">Cyprideis torosa</name>
    <dbReference type="NCBI Taxonomy" id="163714"/>
    <lineage>
        <taxon>Eukaryota</taxon>
        <taxon>Metazoa</taxon>
        <taxon>Ecdysozoa</taxon>
        <taxon>Arthropoda</taxon>
        <taxon>Crustacea</taxon>
        <taxon>Oligostraca</taxon>
        <taxon>Ostracoda</taxon>
        <taxon>Podocopa</taxon>
        <taxon>Podocopida</taxon>
        <taxon>Cytherocopina</taxon>
        <taxon>Cytheroidea</taxon>
        <taxon>Cytherideidae</taxon>
        <taxon>Cyprideis</taxon>
    </lineage>
</organism>
<dbReference type="InterPro" id="IPR036259">
    <property type="entry name" value="MFS_trans_sf"/>
</dbReference>
<comment type="subcellular location">
    <subcellularLocation>
        <location evidence="1">Cell membrane</location>
        <topology evidence="1">Multi-pass membrane protein</topology>
    </subcellularLocation>
</comment>
<keyword evidence="6" id="KW-0325">Glycoprotein</keyword>
<dbReference type="PROSITE" id="PS00217">
    <property type="entry name" value="SUGAR_TRANSPORT_2"/>
    <property type="match status" value="2"/>
</dbReference>
<protein>
    <submittedName>
        <fullName evidence="8">Uncharacterized protein</fullName>
    </submittedName>
</protein>
<dbReference type="InterPro" id="IPR003663">
    <property type="entry name" value="Sugar/inositol_transpt"/>
</dbReference>
<dbReference type="InterPro" id="IPR050549">
    <property type="entry name" value="MFS_Trehalose_Transporter"/>
</dbReference>
<evidence type="ECO:0000313" key="8">
    <source>
        <dbReference type="EMBL" id="CAD7224700.1"/>
    </source>
</evidence>
<keyword evidence="4" id="KW-1133">Transmembrane helix</keyword>
<dbReference type="PRINTS" id="PR00171">
    <property type="entry name" value="SUGRTRNSPORT"/>
</dbReference>